<evidence type="ECO:0000256" key="6">
    <source>
        <dbReference type="ARBA" id="ARBA00022679"/>
    </source>
</evidence>
<evidence type="ECO:0000259" key="12">
    <source>
        <dbReference type="PROSITE" id="PS50011"/>
    </source>
</evidence>
<comment type="caution">
    <text evidence="13">The sequence shown here is derived from an EMBL/GenBank/DDBJ whole genome shotgun (WGS) entry which is preliminary data.</text>
</comment>
<accession>A0A495VXX0</accession>
<feature type="domain" description="Protein kinase" evidence="12">
    <location>
        <begin position="14"/>
        <end position="234"/>
    </location>
</feature>
<dbReference type="InterPro" id="IPR001245">
    <property type="entry name" value="Ser-Thr/Tyr_kinase_cat_dom"/>
</dbReference>
<dbReference type="Proteomes" id="UP000282084">
    <property type="component" value="Unassembled WGS sequence"/>
</dbReference>
<keyword evidence="10" id="KW-0963">Cytoplasm</keyword>
<keyword evidence="7" id="KW-0547">Nucleotide-binding</keyword>
<organism evidence="13 14">
    <name type="scientific">Saccharothrix australiensis</name>
    <dbReference type="NCBI Taxonomy" id="2072"/>
    <lineage>
        <taxon>Bacteria</taxon>
        <taxon>Bacillati</taxon>
        <taxon>Actinomycetota</taxon>
        <taxon>Actinomycetes</taxon>
        <taxon>Pseudonocardiales</taxon>
        <taxon>Pseudonocardiaceae</taxon>
        <taxon>Saccharothrix</taxon>
    </lineage>
</organism>
<keyword evidence="10" id="KW-0206">Cytoskeleton</keyword>
<dbReference type="GO" id="GO:0000922">
    <property type="term" value="C:spindle pole"/>
    <property type="evidence" value="ECO:0007669"/>
    <property type="project" value="UniProtKB-SubCell"/>
</dbReference>
<keyword evidence="9" id="KW-0067">ATP-binding</keyword>
<keyword evidence="14" id="KW-1185">Reference proteome</keyword>
<dbReference type="Pfam" id="PF07714">
    <property type="entry name" value="PK_Tyr_Ser-Thr"/>
    <property type="match status" value="1"/>
</dbReference>
<comment type="similarity">
    <text evidence="3">Belongs to the protein kinase superfamily. NEK Ser/Thr protein kinase family. NIMA subfamily.</text>
</comment>
<dbReference type="AlphaFoldDB" id="A0A495VXX0"/>
<evidence type="ECO:0000256" key="9">
    <source>
        <dbReference type="ARBA" id="ARBA00022840"/>
    </source>
</evidence>
<evidence type="ECO:0000256" key="7">
    <source>
        <dbReference type="ARBA" id="ARBA00022741"/>
    </source>
</evidence>
<dbReference type="GO" id="GO:0005524">
    <property type="term" value="F:ATP binding"/>
    <property type="evidence" value="ECO:0007669"/>
    <property type="project" value="UniProtKB-KW"/>
</dbReference>
<keyword evidence="8 13" id="KW-0418">Kinase</keyword>
<dbReference type="GO" id="GO:0005813">
    <property type="term" value="C:centrosome"/>
    <property type="evidence" value="ECO:0007669"/>
    <property type="project" value="UniProtKB-SubCell"/>
</dbReference>
<sequence>MSRSLDTDLLAGRYRLLERIGADGTVRAHRAWDVLLRRRVAVKLFEPMTEEAGLRFDREVGALARLSHPGLVTVYDCDVHDGVRFVVLRLVEGRTLRELVDQGPLPPDHVCHLGAGLADALAHVHAHRLVHGEVHASNVLLDDEGAACLADFGLGDSTRAVDPDRSTSGATDVLALGLVLLECLTGHATDPTRRPPAIPEDLPAGLKSLLARMTAPSPRDRPAADACASALTGLASDVTAPRVQAAGADIPAARRPADVPAPRPAVGADTPDRSKRHHSRGTLAASAGVLVGALAITAAMTADLRPAASDPPGTSAPPAAPQATGDARPDEARPQLVGVTRPADVPPPPAASTTAPPAPAEPEAGPSATSAPTTTPTTSAATPTTTAVTTTPGTSSSAPPTTATSSESSASPDVPTPSVDGD</sequence>
<dbReference type="PROSITE" id="PS50011">
    <property type="entry name" value="PROTEIN_KINASE_DOM"/>
    <property type="match status" value="1"/>
</dbReference>
<feature type="compositionally biased region" description="Low complexity" evidence="11">
    <location>
        <begin position="361"/>
        <end position="413"/>
    </location>
</feature>
<dbReference type="EC" id="2.7.11.1" evidence="4"/>
<dbReference type="InterPro" id="IPR000719">
    <property type="entry name" value="Prot_kinase_dom"/>
</dbReference>
<evidence type="ECO:0000256" key="4">
    <source>
        <dbReference type="ARBA" id="ARBA00012513"/>
    </source>
</evidence>
<evidence type="ECO:0000256" key="10">
    <source>
        <dbReference type="ARBA" id="ARBA00023212"/>
    </source>
</evidence>
<evidence type="ECO:0000256" key="2">
    <source>
        <dbReference type="ARBA" id="ARBA00004647"/>
    </source>
</evidence>
<dbReference type="CDD" id="cd14014">
    <property type="entry name" value="STKc_PknB_like"/>
    <property type="match status" value="1"/>
</dbReference>
<dbReference type="RefSeq" id="WP_170211849.1">
    <property type="nucleotide sequence ID" value="NZ_RBXO01000001.1"/>
</dbReference>
<name>A0A495VXX0_9PSEU</name>
<keyword evidence="6" id="KW-0808">Transferase</keyword>
<evidence type="ECO:0000256" key="11">
    <source>
        <dbReference type="SAM" id="MobiDB-lite"/>
    </source>
</evidence>
<reference evidence="13 14" key="1">
    <citation type="submission" date="2018-10" db="EMBL/GenBank/DDBJ databases">
        <title>Sequencing the genomes of 1000 actinobacteria strains.</title>
        <authorList>
            <person name="Klenk H.-P."/>
        </authorList>
    </citation>
    <scope>NUCLEOTIDE SEQUENCE [LARGE SCALE GENOMIC DNA]</scope>
    <source>
        <strain evidence="13 14">DSM 43800</strain>
    </source>
</reference>
<evidence type="ECO:0000256" key="1">
    <source>
        <dbReference type="ARBA" id="ARBA00004300"/>
    </source>
</evidence>
<dbReference type="Gene3D" id="3.30.200.20">
    <property type="entry name" value="Phosphorylase Kinase, domain 1"/>
    <property type="match status" value="1"/>
</dbReference>
<evidence type="ECO:0000313" key="13">
    <source>
        <dbReference type="EMBL" id="RKT54262.1"/>
    </source>
</evidence>
<evidence type="ECO:0000256" key="5">
    <source>
        <dbReference type="ARBA" id="ARBA00022527"/>
    </source>
</evidence>
<dbReference type="Gene3D" id="1.10.510.10">
    <property type="entry name" value="Transferase(Phosphotransferase) domain 1"/>
    <property type="match status" value="1"/>
</dbReference>
<dbReference type="PANTHER" id="PTHR43289:SF6">
    <property type="entry name" value="SERINE_THREONINE-PROTEIN KINASE NEKL-3"/>
    <property type="match status" value="1"/>
</dbReference>
<evidence type="ECO:0000256" key="3">
    <source>
        <dbReference type="ARBA" id="ARBA00010886"/>
    </source>
</evidence>
<dbReference type="InterPro" id="IPR011009">
    <property type="entry name" value="Kinase-like_dom_sf"/>
</dbReference>
<protein>
    <recommendedName>
        <fullName evidence="4">non-specific serine/threonine protein kinase</fullName>
        <ecNumber evidence="4">2.7.11.1</ecNumber>
    </recommendedName>
</protein>
<feature type="compositionally biased region" description="Low complexity" evidence="11">
    <location>
        <begin position="247"/>
        <end position="269"/>
    </location>
</feature>
<keyword evidence="5" id="KW-0723">Serine/threonine-protein kinase</keyword>
<feature type="compositionally biased region" description="Pro residues" evidence="11">
    <location>
        <begin position="344"/>
        <end position="360"/>
    </location>
</feature>
<proteinExistence type="inferred from homology"/>
<comment type="subcellular location">
    <subcellularLocation>
        <location evidence="1">Cytoplasm</location>
        <location evidence="1">Cytoskeleton</location>
        <location evidence="1">Microtubule organizing center</location>
        <location evidence="1">Centrosome</location>
    </subcellularLocation>
    <subcellularLocation>
        <location evidence="2">Cytoplasm</location>
        <location evidence="2">Cytoskeleton</location>
        <location evidence="2">Spindle pole</location>
    </subcellularLocation>
</comment>
<evidence type="ECO:0000313" key="14">
    <source>
        <dbReference type="Proteomes" id="UP000282084"/>
    </source>
</evidence>
<dbReference type="EMBL" id="RBXO01000001">
    <property type="protein sequence ID" value="RKT54262.1"/>
    <property type="molecule type" value="Genomic_DNA"/>
</dbReference>
<feature type="region of interest" description="Disordered" evidence="11">
    <location>
        <begin position="305"/>
        <end position="422"/>
    </location>
</feature>
<gene>
    <name evidence="13" type="ORF">C8E97_2878</name>
</gene>
<dbReference type="SUPFAM" id="SSF56112">
    <property type="entry name" value="Protein kinase-like (PK-like)"/>
    <property type="match status" value="1"/>
</dbReference>
<dbReference type="GO" id="GO:0004674">
    <property type="term" value="F:protein serine/threonine kinase activity"/>
    <property type="evidence" value="ECO:0007669"/>
    <property type="project" value="UniProtKB-KW"/>
</dbReference>
<feature type="region of interest" description="Disordered" evidence="11">
    <location>
        <begin position="247"/>
        <end position="283"/>
    </location>
</feature>
<evidence type="ECO:0000256" key="8">
    <source>
        <dbReference type="ARBA" id="ARBA00022777"/>
    </source>
</evidence>
<dbReference type="PANTHER" id="PTHR43289">
    <property type="entry name" value="MITOGEN-ACTIVATED PROTEIN KINASE KINASE KINASE 20-RELATED"/>
    <property type="match status" value="1"/>
</dbReference>